<dbReference type="GO" id="GO:0016787">
    <property type="term" value="F:hydrolase activity"/>
    <property type="evidence" value="ECO:0007669"/>
    <property type="project" value="UniProtKB-KW"/>
</dbReference>
<dbReference type="Gene3D" id="3.40.50.1820">
    <property type="entry name" value="alpha/beta hydrolase"/>
    <property type="match status" value="1"/>
</dbReference>
<keyword evidence="4" id="KW-1185">Reference proteome</keyword>
<organism evidence="3 4">
    <name type="scientific">Tritonibacter litoralis</name>
    <dbReference type="NCBI Taxonomy" id="2662264"/>
    <lineage>
        <taxon>Bacteria</taxon>
        <taxon>Pseudomonadati</taxon>
        <taxon>Pseudomonadota</taxon>
        <taxon>Alphaproteobacteria</taxon>
        <taxon>Rhodobacterales</taxon>
        <taxon>Paracoccaceae</taxon>
        <taxon>Tritonibacter</taxon>
    </lineage>
</organism>
<dbReference type="EMBL" id="WIBF01000024">
    <property type="protein sequence ID" value="MQQ10780.1"/>
    <property type="molecule type" value="Genomic_DNA"/>
</dbReference>
<dbReference type="Proteomes" id="UP000444174">
    <property type="component" value="Unassembled WGS sequence"/>
</dbReference>
<dbReference type="InterPro" id="IPR000073">
    <property type="entry name" value="AB_hydrolase_1"/>
</dbReference>
<dbReference type="PRINTS" id="PR00111">
    <property type="entry name" value="ABHYDROLASE"/>
</dbReference>
<evidence type="ECO:0000313" key="4">
    <source>
        <dbReference type="Proteomes" id="UP000444174"/>
    </source>
</evidence>
<reference evidence="3 4" key="1">
    <citation type="submission" date="2019-10" db="EMBL/GenBank/DDBJ databases">
        <title>Epibacterium sp. nov., isolated from seawater.</title>
        <authorList>
            <person name="Zhang X."/>
            <person name="Li N."/>
        </authorList>
    </citation>
    <scope>NUCLEOTIDE SEQUENCE [LARGE SCALE GENOMIC DNA]</scope>
    <source>
        <strain evidence="3 4">SM1979</strain>
    </source>
</reference>
<comment type="caution">
    <text evidence="3">The sequence shown here is derived from an EMBL/GenBank/DDBJ whole genome shotgun (WGS) entry which is preliminary data.</text>
</comment>
<protein>
    <submittedName>
        <fullName evidence="3">Alpha/beta fold hydrolase</fullName>
    </submittedName>
</protein>
<keyword evidence="1 3" id="KW-0378">Hydrolase</keyword>
<dbReference type="InterPro" id="IPR029058">
    <property type="entry name" value="AB_hydrolase_fold"/>
</dbReference>
<sequence>MPTKMSDAMTAETTPIYKKWRLDPSAIALAPLARLQSTVWGLVAATTVLVMGQQSHADALSTFEDSVTHHSVSTSGVRIHYAEKGEGDTVLFLHGFPDHWLTWWRQMEALSKDHHVVAMDMRGFNLSDQPIDPEDYLIEKLITDVEAVVKDIGNGPVTLVGHDWGGFVAWNVAMQRPDLISRAAIVNIPHPWAMADALATNPAQEAASQYVDFFRGPNALSGITRDQISAWVSDPLYLERHNAAMDRSNLDAMLNYYRTLYPQRPYKAFNTEPPQITVPTLIAFGQQDPFLLVSGLSNTWNYVSAPLTISVWPDAGHFAQHDQPERLNQLLKDWISSN</sequence>
<gene>
    <name evidence="3" type="ORF">GFB49_20195</name>
</gene>
<dbReference type="SUPFAM" id="SSF53474">
    <property type="entry name" value="alpha/beta-Hydrolases"/>
    <property type="match status" value="1"/>
</dbReference>
<dbReference type="PRINTS" id="PR00412">
    <property type="entry name" value="EPOXHYDRLASE"/>
</dbReference>
<accession>A0A843YGW6</accession>
<dbReference type="AlphaFoldDB" id="A0A843YGW6"/>
<evidence type="ECO:0000259" key="2">
    <source>
        <dbReference type="Pfam" id="PF00561"/>
    </source>
</evidence>
<proteinExistence type="predicted"/>
<dbReference type="Pfam" id="PF00561">
    <property type="entry name" value="Abhydrolase_1"/>
    <property type="match status" value="1"/>
</dbReference>
<dbReference type="InterPro" id="IPR000639">
    <property type="entry name" value="Epox_hydrolase-like"/>
</dbReference>
<evidence type="ECO:0000313" key="3">
    <source>
        <dbReference type="EMBL" id="MQQ10780.1"/>
    </source>
</evidence>
<feature type="domain" description="AB hydrolase-1" evidence="2">
    <location>
        <begin position="89"/>
        <end position="323"/>
    </location>
</feature>
<name>A0A843YGW6_9RHOB</name>
<dbReference type="PANTHER" id="PTHR43329">
    <property type="entry name" value="EPOXIDE HYDROLASE"/>
    <property type="match status" value="1"/>
</dbReference>
<evidence type="ECO:0000256" key="1">
    <source>
        <dbReference type="ARBA" id="ARBA00022801"/>
    </source>
</evidence>
<dbReference type="RefSeq" id="WP_153218006.1">
    <property type="nucleotide sequence ID" value="NZ_WIBF01000024.1"/>
</dbReference>